<dbReference type="SMART" id="SM00216">
    <property type="entry name" value="VWD"/>
    <property type="match status" value="1"/>
</dbReference>
<dbReference type="GO" id="GO:0005319">
    <property type="term" value="F:lipid transporter activity"/>
    <property type="evidence" value="ECO:0007669"/>
    <property type="project" value="InterPro"/>
</dbReference>
<dbReference type="SUPFAM" id="SSF48431">
    <property type="entry name" value="Lipovitellin-phosvitin complex, superhelical domain"/>
    <property type="match status" value="1"/>
</dbReference>
<evidence type="ECO:0000256" key="5">
    <source>
        <dbReference type="ARBA" id="ARBA00022761"/>
    </source>
</evidence>
<dbReference type="PANTHER" id="PTHR23345:SF15">
    <property type="entry name" value="VITELLOGENIN 1-RELATED"/>
    <property type="match status" value="1"/>
</dbReference>
<comment type="caution">
    <text evidence="15">The sequence shown here is derived from an EMBL/GenBank/DDBJ whole genome shotgun (WGS) entry which is preliminary data.</text>
</comment>
<evidence type="ECO:0000313" key="16">
    <source>
        <dbReference type="Proteomes" id="UP001159428"/>
    </source>
</evidence>
<evidence type="ECO:0000259" key="12">
    <source>
        <dbReference type="PROSITE" id="PS50234"/>
    </source>
</evidence>
<accession>A0AAU9WHN9</accession>
<keyword evidence="3" id="KW-0964">Secreted</keyword>
<keyword evidence="10" id="KW-0175">Coiled coil</keyword>
<dbReference type="Gene3D" id="2.20.80.10">
    <property type="entry name" value="Lipovitellin-phosvitin complex, chain A, domain 4"/>
    <property type="match status" value="1"/>
</dbReference>
<keyword evidence="4 11" id="KW-0732">Signal</keyword>
<dbReference type="InterPro" id="IPR009454">
    <property type="entry name" value="Lipid_transpt_open_b-sht"/>
</dbReference>
<evidence type="ECO:0000259" key="14">
    <source>
        <dbReference type="PROSITE" id="PS51233"/>
    </source>
</evidence>
<dbReference type="SMART" id="SM01169">
    <property type="entry name" value="DUF1943"/>
    <property type="match status" value="1"/>
</dbReference>
<evidence type="ECO:0000256" key="9">
    <source>
        <dbReference type="PROSITE-ProRule" id="PRU00557"/>
    </source>
</evidence>
<dbReference type="InterPro" id="IPR015816">
    <property type="entry name" value="Vitellinogen_b-sht_N"/>
</dbReference>
<keyword evidence="8" id="KW-0325">Glycoprotein</keyword>
<dbReference type="InterPro" id="IPR050733">
    <property type="entry name" value="Vitellogenin/Apolipophorin"/>
</dbReference>
<evidence type="ECO:0000256" key="8">
    <source>
        <dbReference type="ARBA" id="ARBA00023180"/>
    </source>
</evidence>
<feature type="chain" id="PRO_5043594562" description="Apolipophorin" evidence="11">
    <location>
        <begin position="16"/>
        <end position="6004"/>
    </location>
</feature>
<dbReference type="InterPro" id="IPR001747">
    <property type="entry name" value="Vitellogenin_N"/>
</dbReference>
<evidence type="ECO:0000256" key="11">
    <source>
        <dbReference type="SAM" id="SignalP"/>
    </source>
</evidence>
<dbReference type="Gene3D" id="1.20.120.20">
    <property type="entry name" value="Apolipoprotein"/>
    <property type="match status" value="1"/>
</dbReference>
<dbReference type="GO" id="GO:0045735">
    <property type="term" value="F:nutrient reservoir activity"/>
    <property type="evidence" value="ECO:0007669"/>
    <property type="project" value="UniProtKB-KW"/>
</dbReference>
<dbReference type="SUPFAM" id="SSF56968">
    <property type="entry name" value="Lipovitellin-phosvitin complex, beta-sheet shell regions"/>
    <property type="match status" value="2"/>
</dbReference>
<feature type="domain" description="VWFA" evidence="12">
    <location>
        <begin position="5748"/>
        <end position="5893"/>
    </location>
</feature>
<keyword evidence="6" id="KW-0445">Lipid transport</keyword>
<evidence type="ECO:0000313" key="15">
    <source>
        <dbReference type="EMBL" id="CAH3115696.1"/>
    </source>
</evidence>
<dbReference type="GO" id="GO:0005576">
    <property type="term" value="C:extracellular region"/>
    <property type="evidence" value="ECO:0007669"/>
    <property type="project" value="UniProtKB-SubCell"/>
</dbReference>
<dbReference type="Pfam" id="PF06448">
    <property type="entry name" value="DUF1081"/>
    <property type="match status" value="1"/>
</dbReference>
<dbReference type="Pfam" id="PF09172">
    <property type="entry name" value="Vit_open_b-sht"/>
    <property type="match status" value="1"/>
</dbReference>
<evidence type="ECO:0000256" key="3">
    <source>
        <dbReference type="ARBA" id="ARBA00022525"/>
    </source>
</evidence>
<proteinExistence type="predicted"/>
<reference evidence="15 16" key="1">
    <citation type="submission" date="2022-05" db="EMBL/GenBank/DDBJ databases">
        <authorList>
            <consortium name="Genoscope - CEA"/>
            <person name="William W."/>
        </authorList>
    </citation>
    <scope>NUCLEOTIDE SEQUENCE [LARGE SCALE GENOMIC DNA]</scope>
</reference>
<evidence type="ECO:0000256" key="6">
    <source>
        <dbReference type="ARBA" id="ARBA00023055"/>
    </source>
</evidence>
<feature type="domain" description="Vitellogenin" evidence="13">
    <location>
        <begin position="35"/>
        <end position="664"/>
    </location>
</feature>
<dbReference type="Gene3D" id="1.25.10.20">
    <property type="entry name" value="Vitellinogen, superhelical"/>
    <property type="match status" value="1"/>
</dbReference>
<dbReference type="PROSITE" id="PS50234">
    <property type="entry name" value="VWFA"/>
    <property type="match status" value="1"/>
</dbReference>
<dbReference type="Pfam" id="PF00094">
    <property type="entry name" value="VWD"/>
    <property type="match status" value="1"/>
</dbReference>
<feature type="coiled-coil region" evidence="10">
    <location>
        <begin position="4033"/>
        <end position="4060"/>
    </location>
</feature>
<keyword evidence="2" id="KW-0813">Transport</keyword>
<dbReference type="InterPro" id="IPR002035">
    <property type="entry name" value="VWF_A"/>
</dbReference>
<organism evidence="15 16">
    <name type="scientific">Pocillopora meandrina</name>
    <dbReference type="NCBI Taxonomy" id="46732"/>
    <lineage>
        <taxon>Eukaryota</taxon>
        <taxon>Metazoa</taxon>
        <taxon>Cnidaria</taxon>
        <taxon>Anthozoa</taxon>
        <taxon>Hexacorallia</taxon>
        <taxon>Scleractinia</taxon>
        <taxon>Astrocoeniina</taxon>
        <taxon>Pocilloporidae</taxon>
        <taxon>Pocillopora</taxon>
    </lineage>
</organism>
<dbReference type="Proteomes" id="UP001159428">
    <property type="component" value="Unassembled WGS sequence"/>
</dbReference>
<keyword evidence="5" id="KW-0758">Storage protein</keyword>
<keyword evidence="7" id="KW-1015">Disulfide bond</keyword>
<evidence type="ECO:0000259" key="13">
    <source>
        <dbReference type="PROSITE" id="PS51211"/>
    </source>
</evidence>
<dbReference type="PROSITE" id="PS51211">
    <property type="entry name" value="VITELLOGENIN"/>
    <property type="match status" value="1"/>
</dbReference>
<evidence type="ECO:0000256" key="4">
    <source>
        <dbReference type="ARBA" id="ARBA00022729"/>
    </source>
</evidence>
<dbReference type="InterPro" id="IPR036465">
    <property type="entry name" value="vWFA_dom_sf"/>
</dbReference>
<sequence length="6004" mass="686920">MRSILFVLLATGAFAAPRSLHRDRPPECDKRSNRFHHLKEFPYNYEGETISSVTGASSARSGLKIRARCVVKSVAPCQHVLKIDTVELWEAQSKNPGPLDYQISQGSTAFAEELQAQDLVFRMDAGRITGILAHPEEPSHVLNIKRGILSAFQVQFVDDHATLEEDDVVGKCKVRYEIKSRHLSRRPKVVYKTRNLTECTDRAQTDIGIHVHSYEEKPISLLHSNSTCKLYLTAKKRTQRVVCEEEHLFRPFSGGYKNASGAITRTRQVLELQSILPASEANVPLEGLRLVSLKYAHAQPQSNQEAITDAFYLASRLSKESKHSTKPESAQHFSSLVFSIRKLSTPAMETLWQKIHNEEDPKMHEYFYDALPHCGTGGCAKVMSNAIRNKLVNHERGNMFLAGLAMAANPTKETIEHVLELCEENPGRTAMLTLGTLIHKVCESKPQDCNDQDRENPITKAENFFLSRLGQECKGKTPEDFENFIITLKAIGNAGRPLNAENVLLKCAWNLEAPVNMSIAALEALRRLPCSKQMTDQVLQIYEEFNVDVEIRIAAYLALTKCPSPEVFRSIAEILKREVNNQVGSFVWSHMTNAMDSTEPVHGLPQAEIMKDALNGMRLREFNLNRLRFSRAWEGSFYSDVLRFGGSAQSHLIYHPTSFFPRSAMVNVTVDVLGASINVLEAGARFEGFEILIEQFFGEDGYFPDDRIMQMFNLKPHEERDKKERTVKTSKLKRKRSLDEDLNKVEHNLNKLHRMMDNRKHHPSGAVSVKMFGNELRLLSFDDISWLNDEVDKINVIDILIALAKGGKKSFSKSMMFLDAETTVPTILGLPLKMSAKGTTVASVELAGKFDIRNMFWGKMRFDIRGHVKPSAIVDVSGRMGVSAVYAEAGVLVNSSLYTVTHLKGNASYAQGEILKFELGVPEEPVQFVNVSSSLFVTLNNEKLAIDGTPRRIEPAPCLNLTRVLGLTFCSQLSVPLAYRDYESPYFPFSGPSSFSISMTRTDPKLTKYQLIAERLQTEDDNKYDVMAVMSTPGATWERNLEANGTLWIKKDGKLLSVTTAALGLNFGKFEATYNNITHAVNLTYSGKDAVFGHPIVVNGHFFNNSEADSLYRDMGFQLSASYRNYTIKQLTKLYNNSNAYGYVSNLTYWPGKYLFSTGELNVPKKSISFLANHTCTQTKIRFNGKLGEEEDDFVLSFSNKPTQAGIELTGRYLKVQNEGVLRLFARPWQQSFTLRGSYVKAGQEKGIQFTGTHENKNRVISWYTGIVNSTNEKSMKINGTVLGSKAEAIWSYLNLTQNKGVKFQGVLLNQSVDAVWSYVNAGQEQGLRFNATGLNKTLEAALTYLNVTNDQSLKFNATALNKTIEAVWSYVNLTTEKGMRLNVSALNHNIQSVLTFHNLTQEKSIKFNATALNQTLEAVWSYVNAGKEKGLRMNVTALNKTAEIIWSYFHFGDKKGVRFNASALNRTAQASWTVINRHTARSLEFQASALNKTVNATWTLVSLRNEKTLKFNASVGNNTINSFLTFLNLEHQKSLNFNASYGNKTFSSTWTLLNRPNEKRFTFKASTGRKNYNATWAFLNLGSKKTLRFESHCGYRMMNSTLTFLNMQNEKSVKFQGIAFNKSIASSWTFANVENERSLNFKASALNKTIDATWTFQNLANEKKLKFKASAENKTINSSWTFLDFPNEKKLIFNGSVLNKTMNATWTLLSTDRQRNLKLEANFANKNIKATWTLVNLRTEKSLLFSGSALNKTAEASWTIFNFTSEKGLKFKANCLNKTLETTLSYLNFVREKSLKLNVSAMNKTIETAWTFVNFTNEKLIKFNATGFNRTAETIFGYGIDGNQRSIKFNASAMNKTIEVATSFVKSGEERAIKFHACTSNKTVKAVWSYLRGEYVHSIKFNASAMNKTVEATWSYMRSDDERAIKFHAAASNRTVEAIWSLKNSDHQDSFRFNASAMNRTVDIVWSYYRAEKERAIKFHASTLNNTVEAVWSYLQSENERSIKFNASAVNQSMQAIWTLLNSETEKGLKFNLAVKNKTMNTTLVYFRNPSNLGVLLNVSSCNKSVSLLSKVLLQGANKKVVLQAAYQNYSVALVGFFKNMSSQKTACIYPEYLGRSHGKICAVFSNSSVETSMSLNLTILNRTGELKTQWYKNPTEYANRLTAKFHNTVFFESWMSYINSTELRSIHFNTTVLNRSADTTFYFRNRTVKAIGFNATVMKKQVGFEGAWLNGKIIKEAAVHLFWNKSTVARSSLIFLNNTQRKALQYRAHLGRFVAEWEGTYVTQKPGVKEFLTFRMLRNGSQSLFVDSAKLIYTKTEKTHELGYQYNLRAMGLSFEHGWDASYYNFSNVEDSYHEGRFSVIYSKGKKVSVTGIFRNTSKELSNTLVVEYQPEKTVTHSLVWYKQRKSINLRAELIPSKPFTWTTTWNRNNGFSFNSALDILGKKIENRFDFNKETGYYEGYFEIFPVYPLKVRGMFIQDHGLYFTTEISAFKRTWNHIIDFNEEERKLAISVDVLPGTAVAADASWKSMDDIGIAVYLKGFEKSLRVVCDYDKLTKTFTSGLTIFKRTLTFTERLDTETRTLFLTFSAFNRTAGFTGRFDWKNYVASTFVSYQNNTAGWFIKFNPASRSIVFNVTATPRVSGQVVGEMQETNHLQVTIQRKFGENVVNESRLMYLLNSEASRVSLTWNTSTIATLVNQAQVFKTLLRNVTLRFYNLTVLMTKNLTKEVEVLVKKLEAKIKPTVLKFYAECKAFNYKGLMENATGMAQNMSLRLLNITLTSLNNTINNLTRMIGNANFTHMIGNASEFYKTIHQNATVAYRRFRREVLPPIVGNVTVHLQNISRDLQGWAKNLSIMASSVMVRGERVGDIAKRVSKKVQVITAQLMERVQMKTRELIERLREVEMRGRRLGPMYDQYMLEMKKFTCNFNASCTLRNVTIFAKNLTTSVRNITVFDKTIEEHFKLLNKTFLENFEQLNKTVRSKVEVLYKRACLAHQTALNFTTNLTKVLPKLIRNATIQAIHLAENLTKEFRNITIQVRKVILTAYSDLQKTHRPLIKFAKDVSISLERKAYPIVLKIVHQVRNFTLDVKNNVTKYLEPIVKSLVPKAFEVMHKVRNITIRSVPIGQVVDKAVLVSLNIASETLKLINHTVYTNVSALIAFIRHNSQKSAEEILDLTIEKGMEFFNLSKMILNESLSLGLNLSRRAIVVYNSSVMILNKTLQKLLKMRPDEIVNLSIKKVQIIAQNITAEVFSITKQLRALDISGKIKAAWAKMDVIAKFEALQITAKWHQLVEHIRAFNIKARALRVRDFIGNASLKVAKELEDIANLANRVLALATDLVNMKVSGEEFMKEVTFLSKESRRVFTKYGVMAKNTSLHWESKLRNASYEMACLYKNITINKTLVAYNILKKHGLILYNEHQQEGLRLYNLYKNLLIRIYEDFKANVIQSLGIQREKLLSELNVLITKARKLENMTYEEIVVKTYEFLGKHGLAIYNKITVRALNLYSNISTHAREFYGNATFHAVRLYNNFTTHGLQLYKNVTLRAGQLYNNVTVRAMQVYKNVTAHALKLYKNATLIAIKLFNETKNVTLRALNLTLVLVNHTKMMALQYYNATLNLTIHYYNMGRNYSLQYYNLTRNLSLQHLLKYSNLTRNLTLHVYNVTRNISLQAYNKTRALVLQGIRYVNLTFVPLVKANFIRGKVLVLMYANEAVVFVQSTAQSMQKWYSENKEKTLEELYFEAFDLAERKFLENRVFLENKYEEFKEMVEKKIKEKINDAKVRFTAKFEEWKKELHKLNKTVINITGEAIALYNQTANITFIAAKELLAVFHPYMRDMANKTVFYLVKAKNVSLPLLEKAGNITWLTLNETLELLSESGQQLRKSYAKFMALEDVQRLIHKYQVKQRYAMVEKFVMERYNEIVEYLKVMKPTVAAKVKEAIFYLNVTLPAEIKGRYAMMKDMYDEIEKKIQTLLADPQMLFEKALAKAQTAIKDTSIESMVHHKRVQELMEDFRNQQLIESCQGVVKNISVNLGKAIELALEKVNELMENLKTKAVVMADKIKTKVQETRQTLIVRFEEFKTMKLREIVEHNSVFKTIELARNVSLQIRNMTLEAKNITSKFVAIGKVYYTNFTAKVQNYTRILKAKVQNYTRFLRERVQNYTKIVQATVQNYTNVFNATFQNYTKILNATLQNYSRMLNATIRNYTAILTSHLRNYTVILKGHYERIYASHLVPLHRNYTLFIKKYQALAVDCIGRCKNLTLRGIAIARNWTTASVNFTRMWINKTLEDGMKYYRKELERGMRYYREEVKPFYLNKVLPFYKDTVLPVYHNYSKLLIMLQKNITKTALELKDSALDLKERVINVSRQALQMALDIESSLALREFGKMTIRESVLKGRVLCIRAYNFTLNLTRLAVNLTRETYNISRVRLACALNTTMAAIDSTLLNSKPLLMLFNDTRAELIETAVFVTKYYGIDDAVKGRMRRSFDFTRNVTMDLVNRHGHYLRGKAQMTIEFVNASIQTVNAPRFIKASTLTALKFVNTTMRYVNRTIGYLNATFVDVTQRLNKTVHFARSVITKKILDARVALNKTVQDFHVAVNKTIVKALVSIRNARIAINKTITNARMAIRNAGGTINKTITDFRLALPQYIQVTEHGVTVVIPRFDGKIKALALALASVEKMKTLKRDFLEKMQSLKETTLVEVQALKQQAARKIESLRQNAVIKIQSLRREVLEKMEKLKQEVPEKIRLFKQHAAAEIAMLKQRAVEKYNEVKQNVIVKYGELRQKSVQKFIELEDRARIMSGRVKTISKAWVAVAMNKTVLYQQKAYGYVMKVYNLTKNHHLTRKYINITLHYFNVTRDLAVFYRQQTYRFVISAYNLTKNHPLTQKYANITVHYFNISRKLATVYRHKMVRLLRNIYRRTRYHPMTVRYLHKSAYFFTVTKNFFRGLNMTLIKNVTIQYTSRALNLSRQCYNVTNRYLSRALNLSRHCYNVTLSRALNLSRYYYNATNKYLSRTLNLSRNLYNTCMIRTLDISVQVYNVAQNVTLDILNSTCPSEALVKAMNYSKVAINATVKLYKKALRQASNCSATAYNRTIELFRDAKNLSTIAVNKTVKLYRRGLLKAKNLSTIALNKTVKIYQQALLMARNYSAVAVNRTLRLCHRLFNKTVLVVYNTTFMKTYIPMALNLSRQCYGITKNFTVEVYEVAVNVTLDIYNSTCLLEAFGKTKNYSRVAFNETFKLCTKALGHAVKYSTIALNKTAKLYREAVAQTRNYSVVALKKTIRIYQRVYNRTVQAAYNTTVMKKYLPIALNFSRHWCSVGFSITRNFTAGVYEVVQNVTLDMCNSSSLPELFGKVRNYSRIAFNQTVRMCLELYGEAYNLTSQRYAELKNYTLTLYKAIIQHETTVLYLNHAHKYLYYTRKMITTQVRNLHGAKRYWQKRMSHQVSQMSYSLNPINWIPPFNSTAMIFGGPHVYTFDGTYYKFPGYMKAGCMYVLARDVRDNKFTILSQETAIIVITEDSSVKIHQDGRVETVVKVTSSGKKVSDGYNSELPVESFSTTVQRQGSFIIFRHDMGLEIVCDVEHYLCTFNIARWFHGRMAGLLGTNNNEFHDEMMTSSNAQTKTLTEFLDSWEVTKDPECQVSKEKPEKPKCKQTSYSRRCRALFKDKNSPLSRFFSVVNPEPFIKACEQDYRECDSSTPKDMKHCNSTAAYVELVRMKGLWAEYLPECGRCGDNKIGKTWFQKADKAVDVVVFVHETSILKSYAEKLPTFLSSLTESLGESKFSFRFGVVGFGGRLIHKGPHTITLDGQLMNDIDSVDEAFEHLKFSDADSDNDSSNALEAMAYAAYKYPFRPAATKIFLLLTSTDRHSMADFASLESISSMLESKDIILNVIGKYRKFRGEVIGQNFRGNVYYRKRPEAGSGVAPLPEGEYVSLMKSTEGSVFGLPFLGSDNKAKFGALQQASVSAWREQIKRDQFTCKECFCARGDAGQGKTICKKNSFHTKC</sequence>
<feature type="coiled-coil region" evidence="10">
    <location>
        <begin position="4676"/>
        <end position="4740"/>
    </location>
</feature>
<dbReference type="SMART" id="SM00638">
    <property type="entry name" value="LPD_N"/>
    <property type="match status" value="1"/>
</dbReference>
<comment type="subcellular location">
    <subcellularLocation>
        <location evidence="1">Secreted</location>
    </subcellularLocation>
</comment>
<dbReference type="InterPro" id="IPR015255">
    <property type="entry name" value="Vitellinogen_open_b-sht"/>
</dbReference>
<dbReference type="Pfam" id="PF01347">
    <property type="entry name" value="Vitellogenin_N"/>
    <property type="match status" value="1"/>
</dbReference>
<dbReference type="InterPro" id="IPR015817">
    <property type="entry name" value="Vitellinogen_open_b-sht_sub1"/>
</dbReference>
<evidence type="ECO:0000256" key="1">
    <source>
        <dbReference type="ARBA" id="ARBA00004613"/>
    </source>
</evidence>
<protein>
    <recommendedName>
        <fullName evidence="17">Apolipophorin</fullName>
    </recommendedName>
</protein>
<evidence type="ECO:0000256" key="2">
    <source>
        <dbReference type="ARBA" id="ARBA00022448"/>
    </source>
</evidence>
<dbReference type="InterPro" id="IPR001846">
    <property type="entry name" value="VWF_type-D"/>
</dbReference>
<keyword evidence="16" id="KW-1185">Reference proteome</keyword>
<dbReference type="PANTHER" id="PTHR23345">
    <property type="entry name" value="VITELLOGENIN-RELATED"/>
    <property type="match status" value="1"/>
</dbReference>
<evidence type="ECO:0000256" key="10">
    <source>
        <dbReference type="SAM" id="Coils"/>
    </source>
</evidence>
<dbReference type="Gene3D" id="2.20.50.20">
    <property type="entry name" value="Lipovitellin. Chain A, domain 3"/>
    <property type="match status" value="1"/>
</dbReference>
<feature type="domain" description="VWFD" evidence="14">
    <location>
        <begin position="5462"/>
        <end position="5639"/>
    </location>
</feature>
<dbReference type="Gene3D" id="3.40.50.410">
    <property type="entry name" value="von Willebrand factor, type A domain"/>
    <property type="match status" value="1"/>
</dbReference>
<dbReference type="EMBL" id="CALNXJ010000015">
    <property type="protein sequence ID" value="CAH3115696.1"/>
    <property type="molecule type" value="Genomic_DNA"/>
</dbReference>
<dbReference type="InterPro" id="IPR011030">
    <property type="entry name" value="Lipovitellin_superhlx_dom"/>
</dbReference>
<dbReference type="InterPro" id="IPR015819">
    <property type="entry name" value="Lipid_transp_b-sht_shell"/>
</dbReference>
<dbReference type="PROSITE" id="PS51233">
    <property type="entry name" value="VWFD"/>
    <property type="match status" value="1"/>
</dbReference>
<feature type="signal peptide" evidence="11">
    <location>
        <begin position="1"/>
        <end position="15"/>
    </location>
</feature>
<dbReference type="SUPFAM" id="SSF53300">
    <property type="entry name" value="vWA-like"/>
    <property type="match status" value="1"/>
</dbReference>
<evidence type="ECO:0008006" key="17">
    <source>
        <dbReference type="Google" id="ProtNLM"/>
    </source>
</evidence>
<evidence type="ECO:0000256" key="7">
    <source>
        <dbReference type="ARBA" id="ARBA00023157"/>
    </source>
</evidence>
<gene>
    <name evidence="15" type="ORF">PMEA_00006554</name>
</gene>
<dbReference type="Gene3D" id="2.30.230.10">
    <property type="entry name" value="Lipovitellin, beta-sheet shell regions, chain A"/>
    <property type="match status" value="1"/>
</dbReference>
<dbReference type="Gene3D" id="1.20.5.1230">
    <property type="entry name" value="Apolipoprotein A-I"/>
    <property type="match status" value="1"/>
</dbReference>
<comment type="caution">
    <text evidence="9">Lacks conserved residue(s) required for the propagation of feature annotation.</text>
</comment>
<name>A0AAU9WHN9_9CNID</name>